<evidence type="ECO:0000256" key="1">
    <source>
        <dbReference type="SAM" id="MobiDB-lite"/>
    </source>
</evidence>
<feature type="compositionally biased region" description="Polar residues" evidence="1">
    <location>
        <begin position="383"/>
        <end position="394"/>
    </location>
</feature>
<dbReference type="Gene3D" id="3.30.750.140">
    <property type="match status" value="1"/>
</dbReference>
<feature type="compositionally biased region" description="Polar residues" evidence="1">
    <location>
        <begin position="89"/>
        <end position="99"/>
    </location>
</feature>
<dbReference type="InterPro" id="IPR021136">
    <property type="entry name" value="Flagellar_hook_control-like_C"/>
</dbReference>
<feature type="region of interest" description="Disordered" evidence="1">
    <location>
        <begin position="383"/>
        <end position="456"/>
    </location>
</feature>
<dbReference type="InterPro" id="IPR038610">
    <property type="entry name" value="FliK-like_C_sf"/>
</dbReference>
<sequence>MIQNLMARGPLPGQGLASNRATGRPPDAPNFEDSLSSAQTHLDRAQTEPGAQDGAQGVTDLGGGRVQDGQEHQAPPEGEPVPAFALAGSVSNSPDQPAQQPVPPELARDSAHHQGITELAGGVTPSTDQTGTNQFGADQLDTDQTGAQASAASNGVTANEMPAGPGTSRTGFGAAEVRGAAIGRAPNITGQPTGQVPAQTTAFQNLTTGELAAGQNLGAHQESDGAVPAPGGSALTPTGGDVAGSPVTGGSLAQGNLTGQDTGVLQTDPSGPRTVGAEAVGAPEPQSGVTGPRHANQTAHVNQGAPPPLAQQVRGPIGQLRTAAAGDHVFSIRITPENLGPVQVRAHIGGDGIRVELVGASDAVRDQLRTMLSDLRRDLQSTGMTAQLSVSNSDAPAHDKLPGHGFKDQPDREHNPNAQQSRADRTDLGPGALTIQADSGAPQSPNYTASGVDILA</sequence>
<feature type="compositionally biased region" description="Basic and acidic residues" evidence="1">
    <location>
        <begin position="396"/>
        <end position="415"/>
    </location>
</feature>
<dbReference type="Pfam" id="PF02120">
    <property type="entry name" value="Flg_hook"/>
    <property type="match status" value="1"/>
</dbReference>
<accession>A0AAU7DWP7</accession>
<dbReference type="EMBL" id="CP146203">
    <property type="protein sequence ID" value="XBH22139.1"/>
    <property type="molecule type" value="Genomic_DNA"/>
</dbReference>
<reference evidence="3" key="1">
    <citation type="submission" date="2024-02" db="EMBL/GenBank/DDBJ databases">
        <title>Tomenella chthoni gen. nov. sp. nov., a member of the family Jonesiaceae isolated from bat guano.</title>
        <authorList>
            <person name="Miller S.L."/>
            <person name="King J."/>
            <person name="Sankaranarayanan K."/>
            <person name="Lawson P.A."/>
        </authorList>
    </citation>
    <scope>NUCLEOTIDE SEQUENCE</scope>
    <source>
        <strain evidence="3">BS-20</strain>
    </source>
</reference>
<dbReference type="CDD" id="cd17470">
    <property type="entry name" value="T3SS_Flik_C"/>
    <property type="match status" value="1"/>
</dbReference>
<feature type="region of interest" description="Disordered" evidence="1">
    <location>
        <begin position="1"/>
        <end position="172"/>
    </location>
</feature>
<organism evidence="3">
    <name type="scientific">Jonesiaceae bacterium BS-20</name>
    <dbReference type="NCBI Taxonomy" id="3120821"/>
    <lineage>
        <taxon>Bacteria</taxon>
        <taxon>Bacillati</taxon>
        <taxon>Actinomycetota</taxon>
        <taxon>Actinomycetes</taxon>
        <taxon>Micrococcales</taxon>
        <taxon>Jonesiaceae</taxon>
    </lineage>
</organism>
<evidence type="ECO:0000259" key="2">
    <source>
        <dbReference type="Pfam" id="PF02120"/>
    </source>
</evidence>
<keyword evidence="3" id="KW-0969">Cilium</keyword>
<name>A0AAU7DWP7_9MICO</name>
<feature type="region of interest" description="Disordered" evidence="1">
    <location>
        <begin position="219"/>
        <end position="309"/>
    </location>
</feature>
<evidence type="ECO:0000313" key="3">
    <source>
        <dbReference type="EMBL" id="XBH22139.1"/>
    </source>
</evidence>
<feature type="domain" description="Flagellar hook-length control protein-like C-terminal" evidence="2">
    <location>
        <begin position="325"/>
        <end position="395"/>
    </location>
</feature>
<keyword evidence="3" id="KW-0966">Cell projection</keyword>
<proteinExistence type="predicted"/>
<protein>
    <submittedName>
        <fullName evidence="3">Flagellar hook-length control protein FliK</fullName>
    </submittedName>
</protein>
<feature type="compositionally biased region" description="Polar residues" evidence="1">
    <location>
        <begin position="124"/>
        <end position="157"/>
    </location>
</feature>
<gene>
    <name evidence="3" type="ORF">V5R04_02620</name>
</gene>
<feature type="compositionally biased region" description="Polar residues" evidence="1">
    <location>
        <begin position="251"/>
        <end position="269"/>
    </location>
</feature>
<keyword evidence="3" id="KW-0282">Flagellum</keyword>
<dbReference type="AlphaFoldDB" id="A0AAU7DWP7"/>